<proteinExistence type="predicted"/>
<dbReference type="Pfam" id="PF12867">
    <property type="entry name" value="DinB_2"/>
    <property type="match status" value="1"/>
</dbReference>
<accession>A0A1G8NGG2</accession>
<protein>
    <recommendedName>
        <fullName evidence="1">DinB-like domain-containing protein</fullName>
    </recommendedName>
</protein>
<dbReference type="SUPFAM" id="SSF109854">
    <property type="entry name" value="DinB/YfiT-like putative metalloenzymes"/>
    <property type="match status" value="1"/>
</dbReference>
<dbReference type="RefSeq" id="WP_425433684.1">
    <property type="nucleotide sequence ID" value="NZ_FNEN01000006.1"/>
</dbReference>
<feature type="domain" description="DinB-like" evidence="1">
    <location>
        <begin position="24"/>
        <end position="86"/>
    </location>
</feature>
<dbReference type="Gene3D" id="1.20.120.450">
    <property type="entry name" value="dinb family like domain"/>
    <property type="match status" value="1"/>
</dbReference>
<organism evidence="2 3">
    <name type="scientific">Natribacillus halophilus</name>
    <dbReference type="NCBI Taxonomy" id="549003"/>
    <lineage>
        <taxon>Bacteria</taxon>
        <taxon>Bacillati</taxon>
        <taxon>Bacillota</taxon>
        <taxon>Bacilli</taxon>
        <taxon>Bacillales</taxon>
        <taxon>Bacillaceae</taxon>
        <taxon>Natribacillus</taxon>
    </lineage>
</organism>
<dbReference type="AlphaFoldDB" id="A0A1G8NGG2"/>
<reference evidence="2 3" key="1">
    <citation type="submission" date="2016-10" db="EMBL/GenBank/DDBJ databases">
        <authorList>
            <person name="de Groot N.N."/>
        </authorList>
    </citation>
    <scope>NUCLEOTIDE SEQUENCE [LARGE SCALE GENOMIC DNA]</scope>
    <source>
        <strain evidence="2 3">DSM 21771</strain>
    </source>
</reference>
<dbReference type="EMBL" id="FNEN01000006">
    <property type="protein sequence ID" value="SDI79349.1"/>
    <property type="molecule type" value="Genomic_DNA"/>
</dbReference>
<gene>
    <name evidence="2" type="ORF">SAMN04488123_10674</name>
</gene>
<keyword evidence="3" id="KW-1185">Reference proteome</keyword>
<evidence type="ECO:0000259" key="1">
    <source>
        <dbReference type="Pfam" id="PF12867"/>
    </source>
</evidence>
<dbReference type="InterPro" id="IPR024775">
    <property type="entry name" value="DinB-like"/>
</dbReference>
<evidence type="ECO:0000313" key="2">
    <source>
        <dbReference type="EMBL" id="SDI79349.1"/>
    </source>
</evidence>
<dbReference type="InterPro" id="IPR034660">
    <property type="entry name" value="DinB/YfiT-like"/>
</dbReference>
<dbReference type="Proteomes" id="UP000198853">
    <property type="component" value="Unassembled WGS sequence"/>
</dbReference>
<name>A0A1G8NGG2_9BACI</name>
<evidence type="ECO:0000313" key="3">
    <source>
        <dbReference type="Proteomes" id="UP000198853"/>
    </source>
</evidence>
<sequence>MFFDLQGDGDMSPIVGLLYSAVKENSQRLQLITNGMSQEEVDYKGPNNTLNSAAQLINHLTYVDVNWVYRIKGQSLPSSIEEKYGPALDKNGELPMVKASL</sequence>